<accession>A0AA85J4E4</accession>
<organism evidence="1 2">
    <name type="scientific">Trichobilharzia regenti</name>
    <name type="common">Nasal bird schistosome</name>
    <dbReference type="NCBI Taxonomy" id="157069"/>
    <lineage>
        <taxon>Eukaryota</taxon>
        <taxon>Metazoa</taxon>
        <taxon>Spiralia</taxon>
        <taxon>Lophotrochozoa</taxon>
        <taxon>Platyhelminthes</taxon>
        <taxon>Trematoda</taxon>
        <taxon>Digenea</taxon>
        <taxon>Strigeidida</taxon>
        <taxon>Schistosomatoidea</taxon>
        <taxon>Schistosomatidae</taxon>
        <taxon>Trichobilharzia</taxon>
    </lineage>
</organism>
<evidence type="ECO:0000313" key="1">
    <source>
        <dbReference type="Proteomes" id="UP000050795"/>
    </source>
</evidence>
<dbReference type="AlphaFoldDB" id="A0AA85J4E4"/>
<dbReference type="Proteomes" id="UP000050795">
    <property type="component" value="Unassembled WGS sequence"/>
</dbReference>
<reference evidence="1" key="1">
    <citation type="submission" date="2022-06" db="EMBL/GenBank/DDBJ databases">
        <authorList>
            <person name="Berger JAMES D."/>
            <person name="Berger JAMES D."/>
        </authorList>
    </citation>
    <scope>NUCLEOTIDE SEQUENCE [LARGE SCALE GENOMIC DNA]</scope>
</reference>
<reference evidence="2" key="2">
    <citation type="submission" date="2023-11" db="UniProtKB">
        <authorList>
            <consortium name="WormBaseParasite"/>
        </authorList>
    </citation>
    <scope>IDENTIFICATION</scope>
</reference>
<dbReference type="WBParaSite" id="TREG1_13210.1">
    <property type="protein sequence ID" value="TREG1_13210.1"/>
    <property type="gene ID" value="TREG1_13210"/>
</dbReference>
<proteinExistence type="predicted"/>
<sequence>MEHDAIRYRLYPNNSFVTKTDTNHNQYSLGNSKILSRSSYALLSPLNDKERIYMCSSFSSMPRSNSELMLDSMSTRKVTFSRIHLPESISIQLSEKMCRKMYDDESNSVKNIDENTIASCTICANSPLNKTLTGFQHFQLQLLHHPKKMIQKKTDDIIGFNHMVFHQRLKATIGLLIFCKVSMNTYVPNSLGDLIETLSKEYDTRSKSKPCKQMDQNQQCNVNRSRSYVQLDRQHSIRENSIMKQPVMRSNSFTYKQHHRSVV</sequence>
<protein>
    <submittedName>
        <fullName evidence="2">Uncharacterized protein</fullName>
    </submittedName>
</protein>
<name>A0AA85J4E4_TRIRE</name>
<keyword evidence="1" id="KW-1185">Reference proteome</keyword>
<evidence type="ECO:0000313" key="2">
    <source>
        <dbReference type="WBParaSite" id="TREG1_13210.1"/>
    </source>
</evidence>